<dbReference type="Pfam" id="PF05527">
    <property type="entry name" value="TNFAIP8"/>
    <property type="match status" value="1"/>
</dbReference>
<organism evidence="2 3">
    <name type="scientific">Nicrophorus vespilloides</name>
    <name type="common">Boreal carrion beetle</name>
    <dbReference type="NCBI Taxonomy" id="110193"/>
    <lineage>
        <taxon>Eukaryota</taxon>
        <taxon>Metazoa</taxon>
        <taxon>Ecdysozoa</taxon>
        <taxon>Arthropoda</taxon>
        <taxon>Hexapoda</taxon>
        <taxon>Insecta</taxon>
        <taxon>Pterygota</taxon>
        <taxon>Neoptera</taxon>
        <taxon>Endopterygota</taxon>
        <taxon>Coleoptera</taxon>
        <taxon>Polyphaga</taxon>
        <taxon>Staphyliniformia</taxon>
        <taxon>Silphidae</taxon>
        <taxon>Nicrophorinae</taxon>
        <taxon>Nicrophorus</taxon>
    </lineage>
</organism>
<proteinExistence type="predicted"/>
<evidence type="ECO:0000313" key="3">
    <source>
        <dbReference type="RefSeq" id="XP_017774659.1"/>
    </source>
</evidence>
<reference evidence="3" key="1">
    <citation type="submission" date="2025-08" db="UniProtKB">
        <authorList>
            <consortium name="RefSeq"/>
        </authorList>
    </citation>
    <scope>IDENTIFICATION</scope>
</reference>
<gene>
    <name evidence="3" type="primary">LOC108561300</name>
</gene>
<dbReference type="InterPro" id="IPR038355">
    <property type="entry name" value="TNFAIP8_sf"/>
</dbReference>
<dbReference type="Proteomes" id="UP000695000">
    <property type="component" value="Unplaced"/>
</dbReference>
<sequence length="213" mass="24616">MTTIVELESWVIYQCIVTECSDCLFMSESAFRARDIGLRAQKKILSRMANKNFAKAFIDDNTSTLLDNLYRLVKQYSNNKKEAEKLIKNIIKVVIKIAVIGKNEQFSNDEVMLAEDFKKKFHKVGMAIVSFYEVDYSYDQKFLVSVLNDSHTCLNAIVSKHLTDKSISRIDSVFNFFTNEQFLDTIFKPDSEYRDILGRLVTDLNRAMEKGDL</sequence>
<name>A0ABM1MJA9_NICVS</name>
<feature type="coiled-coil region" evidence="1">
    <location>
        <begin position="66"/>
        <end position="93"/>
    </location>
</feature>
<dbReference type="InterPro" id="IPR008477">
    <property type="entry name" value="TNFAIP8-like"/>
</dbReference>
<dbReference type="Gene3D" id="1.20.1440.160">
    <property type="entry name" value="Tumor necrosis factor alpha-induced protein 8-like"/>
    <property type="match status" value="1"/>
</dbReference>
<dbReference type="GeneID" id="108561300"/>
<dbReference type="RefSeq" id="XP_017774659.1">
    <property type="nucleotide sequence ID" value="XM_017919170.1"/>
</dbReference>
<dbReference type="PANTHER" id="PTHR12757">
    <property type="entry name" value="TUMOR NECROSIS FACTOR INDUCED PROTEIN"/>
    <property type="match status" value="1"/>
</dbReference>
<keyword evidence="1" id="KW-0175">Coiled coil</keyword>
<evidence type="ECO:0000256" key="1">
    <source>
        <dbReference type="SAM" id="Coils"/>
    </source>
</evidence>
<evidence type="ECO:0000313" key="2">
    <source>
        <dbReference type="Proteomes" id="UP000695000"/>
    </source>
</evidence>
<accession>A0ABM1MJA9</accession>
<dbReference type="PANTHER" id="PTHR12757:SF1">
    <property type="entry name" value="PROTEIN SALIVARY GLANDS MARRED"/>
    <property type="match status" value="1"/>
</dbReference>
<protein>
    <submittedName>
        <fullName evidence="3">Tumor necrosis factor alpha-induced protein 8-like protein</fullName>
    </submittedName>
</protein>
<keyword evidence="2" id="KW-1185">Reference proteome</keyword>